<keyword evidence="4" id="KW-1185">Reference proteome</keyword>
<organism evidence="3 4">
    <name type="scientific">Phlyctema vagabunda</name>
    <dbReference type="NCBI Taxonomy" id="108571"/>
    <lineage>
        <taxon>Eukaryota</taxon>
        <taxon>Fungi</taxon>
        <taxon>Dikarya</taxon>
        <taxon>Ascomycota</taxon>
        <taxon>Pezizomycotina</taxon>
        <taxon>Leotiomycetes</taxon>
        <taxon>Helotiales</taxon>
        <taxon>Dermateaceae</taxon>
        <taxon>Phlyctema</taxon>
    </lineage>
</organism>
<dbReference type="SUPFAM" id="SSF81383">
    <property type="entry name" value="F-box domain"/>
    <property type="match status" value="1"/>
</dbReference>
<evidence type="ECO:0000313" key="3">
    <source>
        <dbReference type="EMBL" id="KAL3419286.1"/>
    </source>
</evidence>
<dbReference type="EMBL" id="JBFCZG010000008">
    <property type="protein sequence ID" value="KAL3419286.1"/>
    <property type="molecule type" value="Genomic_DNA"/>
</dbReference>
<feature type="compositionally biased region" description="Basic and acidic residues" evidence="1">
    <location>
        <begin position="74"/>
        <end position="86"/>
    </location>
</feature>
<feature type="domain" description="F-box" evidence="2">
    <location>
        <begin position="178"/>
        <end position="209"/>
    </location>
</feature>
<accession>A0ABR4P880</accession>
<gene>
    <name evidence="3" type="ORF">PVAG01_09508</name>
</gene>
<comment type="caution">
    <text evidence="3">The sequence shown here is derived from an EMBL/GenBank/DDBJ whole genome shotgun (WGS) entry which is preliminary data.</text>
</comment>
<evidence type="ECO:0000259" key="2">
    <source>
        <dbReference type="PROSITE" id="PS50181"/>
    </source>
</evidence>
<protein>
    <recommendedName>
        <fullName evidence="2">F-box domain-containing protein</fullName>
    </recommendedName>
</protein>
<feature type="region of interest" description="Disordered" evidence="1">
    <location>
        <begin position="74"/>
        <end position="162"/>
    </location>
</feature>
<name>A0ABR4P880_9HELO</name>
<dbReference type="InterPro" id="IPR036047">
    <property type="entry name" value="F-box-like_dom_sf"/>
</dbReference>
<evidence type="ECO:0000313" key="4">
    <source>
        <dbReference type="Proteomes" id="UP001629113"/>
    </source>
</evidence>
<proteinExistence type="predicted"/>
<feature type="compositionally biased region" description="Basic and acidic residues" evidence="1">
    <location>
        <begin position="95"/>
        <end position="123"/>
    </location>
</feature>
<dbReference type="Proteomes" id="UP001629113">
    <property type="component" value="Unassembled WGS sequence"/>
</dbReference>
<evidence type="ECO:0000256" key="1">
    <source>
        <dbReference type="SAM" id="MobiDB-lite"/>
    </source>
</evidence>
<dbReference type="PROSITE" id="PS50181">
    <property type="entry name" value="FBOX"/>
    <property type="match status" value="1"/>
</dbReference>
<sequence length="597" mass="68324">MDCSWIEAILNWNIPVDDDRLVTDVDFIEGMPFQNAEVVQNEPHTSGPGEQGSKVEDLCEDVAGEEELPKQIEHLDESDQVEHTANEEEPYVAKLPKEIKHPDESNQAERIEAVNKETKEQTRAPDCFQEDGDRVSKSGCIKSHQHSQPALDPSSPDSQDAPLDMDPLVARAYHNLTKSWLLQFPTDILIAIMEQLEDSDLLRLRRTCRIFMIHFGFKAFQRCHRRGEAVLDELGWNELWQCSSMVDVTGSDRPPDDILKEIYCTSCFTALDKRYAGGRTPEQDPLHCGGCGSDHQAQVFSATQSRMPPQERICIGLEGRFNLCEHVSFNWKDLVKTLESGNTRVAECSHPSHNFAPDHYSDQSAERLEADVVCYDGDLYYLELTKETHVSLDKQGRDKPTAQQLRRRLRDIERISPCPWYPLDFARISPMRLVDPNICLCLEYQGADRIDWHMRGPIGDPVAGAEFQERCWSGSKAGDDPQVCDNRAHTKQTSYYNGVIITAFAQCRDGCAKLRQERRICIGLEELRPSSIAWYKALDPLSFDLPDFFGVAWCMSKWCRNYFKHLWNNATGREFLAGKRFSWRVINQKCRCPDRKN</sequence>
<dbReference type="Pfam" id="PF00646">
    <property type="entry name" value="F-box"/>
    <property type="match status" value="1"/>
</dbReference>
<dbReference type="InterPro" id="IPR001810">
    <property type="entry name" value="F-box_dom"/>
</dbReference>
<reference evidence="3 4" key="1">
    <citation type="submission" date="2024-06" db="EMBL/GenBank/DDBJ databases">
        <title>Complete genome of Phlyctema vagabunda strain 19-DSS-EL-015.</title>
        <authorList>
            <person name="Fiorenzani C."/>
        </authorList>
    </citation>
    <scope>NUCLEOTIDE SEQUENCE [LARGE SCALE GENOMIC DNA]</scope>
    <source>
        <strain evidence="3 4">19-DSS-EL-015</strain>
    </source>
</reference>